<dbReference type="STRING" id="312017.Q23R30"/>
<evidence type="ECO:0000256" key="1">
    <source>
        <dbReference type="ARBA" id="ARBA00008025"/>
    </source>
</evidence>
<comment type="similarity">
    <text evidence="1">Belongs to the synaptobrevin family.</text>
</comment>
<dbReference type="InterPro" id="IPR001388">
    <property type="entry name" value="Synaptobrevin-like"/>
</dbReference>
<dbReference type="SMART" id="SM01270">
    <property type="entry name" value="Longin"/>
    <property type="match status" value="1"/>
</dbReference>
<protein>
    <submittedName>
        <fullName evidence="12">Synaptobrevin</fullName>
    </submittedName>
</protein>
<dbReference type="eggNOG" id="KOG0859">
    <property type="taxonomic scope" value="Eukaryota"/>
</dbReference>
<evidence type="ECO:0000256" key="9">
    <source>
        <dbReference type="SAM" id="Phobius"/>
    </source>
</evidence>
<comment type="subcellular location">
    <subcellularLocation>
        <location evidence="7">Endomembrane system</location>
        <topology evidence="7">Single-pass type IV membrane protein</topology>
    </subcellularLocation>
</comment>
<evidence type="ECO:0000256" key="7">
    <source>
        <dbReference type="ARBA" id="ARBA00046280"/>
    </source>
</evidence>
<dbReference type="PRINTS" id="PR00219">
    <property type="entry name" value="SYNAPTOBREVN"/>
</dbReference>
<evidence type="ECO:0000256" key="8">
    <source>
        <dbReference type="PROSITE-ProRule" id="PRU00290"/>
    </source>
</evidence>
<evidence type="ECO:0000256" key="6">
    <source>
        <dbReference type="ARBA" id="ARBA00023136"/>
    </source>
</evidence>
<evidence type="ECO:0000259" key="11">
    <source>
        <dbReference type="PROSITE" id="PS50892"/>
    </source>
</evidence>
<dbReference type="PROSITE" id="PS50892">
    <property type="entry name" value="V_SNARE"/>
    <property type="match status" value="1"/>
</dbReference>
<reference evidence="13" key="1">
    <citation type="journal article" date="2006" name="PLoS Biol.">
        <title>Macronuclear genome sequence of the ciliate Tetrahymena thermophila, a model eukaryote.</title>
        <authorList>
            <person name="Eisen J.A."/>
            <person name="Coyne R.S."/>
            <person name="Wu M."/>
            <person name="Wu D."/>
            <person name="Thiagarajan M."/>
            <person name="Wortman J.R."/>
            <person name="Badger J.H."/>
            <person name="Ren Q."/>
            <person name="Amedeo P."/>
            <person name="Jones K.M."/>
            <person name="Tallon L.J."/>
            <person name="Delcher A.L."/>
            <person name="Salzberg S.L."/>
            <person name="Silva J.C."/>
            <person name="Haas B.J."/>
            <person name="Majoros W.H."/>
            <person name="Farzad M."/>
            <person name="Carlton J.M."/>
            <person name="Smith R.K. Jr."/>
            <person name="Garg J."/>
            <person name="Pearlman R.E."/>
            <person name="Karrer K.M."/>
            <person name="Sun L."/>
            <person name="Manning G."/>
            <person name="Elde N.C."/>
            <person name="Turkewitz A.P."/>
            <person name="Asai D.J."/>
            <person name="Wilkes D.E."/>
            <person name="Wang Y."/>
            <person name="Cai H."/>
            <person name="Collins K."/>
            <person name="Stewart B.A."/>
            <person name="Lee S.R."/>
            <person name="Wilamowska K."/>
            <person name="Weinberg Z."/>
            <person name="Ruzzo W.L."/>
            <person name="Wloga D."/>
            <person name="Gaertig J."/>
            <person name="Frankel J."/>
            <person name="Tsao C.-C."/>
            <person name="Gorovsky M.A."/>
            <person name="Keeling P.J."/>
            <person name="Waller R.F."/>
            <person name="Patron N.J."/>
            <person name="Cherry J.M."/>
            <person name="Stover N.A."/>
            <person name="Krieger C.J."/>
            <person name="del Toro C."/>
            <person name="Ryder H.F."/>
            <person name="Williamson S.C."/>
            <person name="Barbeau R.A."/>
            <person name="Hamilton E.P."/>
            <person name="Orias E."/>
        </authorList>
    </citation>
    <scope>NUCLEOTIDE SEQUENCE [LARGE SCALE GENOMIC DNA]</scope>
    <source>
        <strain evidence="13">SB210</strain>
    </source>
</reference>
<dbReference type="SUPFAM" id="SSF58038">
    <property type="entry name" value="SNARE fusion complex"/>
    <property type="match status" value="1"/>
</dbReference>
<keyword evidence="6 9" id="KW-0472">Membrane</keyword>
<dbReference type="GO" id="GO:0016192">
    <property type="term" value="P:vesicle-mediated transport"/>
    <property type="evidence" value="ECO:0007669"/>
    <property type="project" value="InterPro"/>
</dbReference>
<evidence type="ECO:0000313" key="12">
    <source>
        <dbReference type="EMBL" id="EAR99011.1"/>
    </source>
</evidence>
<dbReference type="PROSITE" id="PS50859">
    <property type="entry name" value="LONGIN"/>
    <property type="match status" value="1"/>
</dbReference>
<sequence length="220" mass="25560">MEGNLIYALIVRDQETILCDYTKASGNFEQRIMEVVGNINPTVRETCLLGNFNFHSIGLQRYLFVCMADKQYPSRVAFKFLQELQDSFYSHINENDRENANAFGLNKNFRKVIKEKLEHYNTLDADNLMKVQAAVRDVQNVMIKNLDRVIDNNIKIEILQDKAVAMKMKSEELKKNSRKVYCIQCTRNFKITLILIITVILAVWLIFSLVCGFNFHCLSD</sequence>
<dbReference type="GeneID" id="7841736"/>
<dbReference type="PANTHER" id="PTHR21136">
    <property type="entry name" value="SNARE PROTEINS"/>
    <property type="match status" value="1"/>
</dbReference>
<feature type="domain" description="V-SNARE coiled-coil homology" evidence="11">
    <location>
        <begin position="127"/>
        <end position="184"/>
    </location>
</feature>
<proteinExistence type="inferred from homology"/>
<dbReference type="InterPro" id="IPR051097">
    <property type="entry name" value="Synaptobrevin-like_transport"/>
</dbReference>
<evidence type="ECO:0000256" key="2">
    <source>
        <dbReference type="ARBA" id="ARBA00022448"/>
    </source>
</evidence>
<evidence type="ECO:0000259" key="10">
    <source>
        <dbReference type="PROSITE" id="PS50859"/>
    </source>
</evidence>
<gene>
    <name evidence="12" type="ORF">TTHERM_00850530</name>
</gene>
<dbReference type="EMBL" id="GG662645">
    <property type="protein sequence ID" value="EAR99011.1"/>
    <property type="molecule type" value="Genomic_DNA"/>
</dbReference>
<name>Q23R30_TETTS</name>
<dbReference type="Proteomes" id="UP000009168">
    <property type="component" value="Unassembled WGS sequence"/>
</dbReference>
<dbReference type="CDD" id="cd15843">
    <property type="entry name" value="R-SNARE"/>
    <property type="match status" value="1"/>
</dbReference>
<organism evidence="12 13">
    <name type="scientific">Tetrahymena thermophila (strain SB210)</name>
    <dbReference type="NCBI Taxonomy" id="312017"/>
    <lineage>
        <taxon>Eukaryota</taxon>
        <taxon>Sar</taxon>
        <taxon>Alveolata</taxon>
        <taxon>Ciliophora</taxon>
        <taxon>Intramacronucleata</taxon>
        <taxon>Oligohymenophorea</taxon>
        <taxon>Hymenostomatida</taxon>
        <taxon>Tetrahymenina</taxon>
        <taxon>Tetrahymenidae</taxon>
        <taxon>Tetrahymena</taxon>
    </lineage>
</organism>
<accession>Q23R30</accession>
<keyword evidence="4" id="KW-0653">Protein transport</keyword>
<dbReference type="GO" id="GO:0005737">
    <property type="term" value="C:cytoplasm"/>
    <property type="evidence" value="ECO:0007669"/>
    <property type="project" value="UniProtKB-ARBA"/>
</dbReference>
<dbReference type="AlphaFoldDB" id="Q23R30"/>
<keyword evidence="13" id="KW-1185">Reference proteome</keyword>
<dbReference type="GO" id="GO:0012505">
    <property type="term" value="C:endomembrane system"/>
    <property type="evidence" value="ECO:0007669"/>
    <property type="project" value="UniProtKB-SubCell"/>
</dbReference>
<feature type="domain" description="Longin" evidence="10">
    <location>
        <begin position="9"/>
        <end position="113"/>
    </location>
</feature>
<dbReference type="Pfam" id="PF00957">
    <property type="entry name" value="Synaptobrevin"/>
    <property type="match status" value="1"/>
</dbReference>
<dbReference type="OMA" id="ILMIACK"/>
<dbReference type="PANTHER" id="PTHR21136:SF168">
    <property type="entry name" value="VESICLE-ASSOCIATED MEMBRANE PROTEIN 9"/>
    <property type="match status" value="1"/>
</dbReference>
<evidence type="ECO:0000313" key="13">
    <source>
        <dbReference type="Proteomes" id="UP000009168"/>
    </source>
</evidence>
<dbReference type="InterPro" id="IPR011012">
    <property type="entry name" value="Longin-like_dom_sf"/>
</dbReference>
<feature type="transmembrane region" description="Helical" evidence="9">
    <location>
        <begin position="191"/>
        <end position="215"/>
    </location>
</feature>
<dbReference type="KEGG" id="tet:TTHERM_00850530"/>
<dbReference type="Gene3D" id="1.20.5.110">
    <property type="match status" value="1"/>
</dbReference>
<dbReference type="RefSeq" id="XP_001019256.1">
    <property type="nucleotide sequence ID" value="XM_001019256.1"/>
</dbReference>
<dbReference type="CDD" id="cd14824">
    <property type="entry name" value="Longin"/>
    <property type="match status" value="1"/>
</dbReference>
<dbReference type="OrthoDB" id="312685at2759"/>
<evidence type="ECO:0000256" key="3">
    <source>
        <dbReference type="ARBA" id="ARBA00022692"/>
    </source>
</evidence>
<dbReference type="SUPFAM" id="SSF64356">
    <property type="entry name" value="SNARE-like"/>
    <property type="match status" value="1"/>
</dbReference>
<dbReference type="InParanoid" id="Q23R30"/>
<evidence type="ECO:0000256" key="5">
    <source>
        <dbReference type="ARBA" id="ARBA00022989"/>
    </source>
</evidence>
<dbReference type="GO" id="GO:0016020">
    <property type="term" value="C:membrane"/>
    <property type="evidence" value="ECO:0007669"/>
    <property type="project" value="InterPro"/>
</dbReference>
<dbReference type="InterPro" id="IPR010908">
    <property type="entry name" value="Longin_dom"/>
</dbReference>
<evidence type="ECO:0000256" key="4">
    <source>
        <dbReference type="ARBA" id="ARBA00022927"/>
    </source>
</evidence>
<dbReference type="HOGENOM" id="CLU_064620_1_1_1"/>
<dbReference type="GO" id="GO:0015031">
    <property type="term" value="P:protein transport"/>
    <property type="evidence" value="ECO:0007669"/>
    <property type="project" value="UniProtKB-KW"/>
</dbReference>
<keyword evidence="8" id="KW-0175">Coiled coil</keyword>
<keyword evidence="3 9" id="KW-0812">Transmembrane</keyword>
<dbReference type="InterPro" id="IPR042855">
    <property type="entry name" value="V_SNARE_CC"/>
</dbReference>
<keyword evidence="5 9" id="KW-1133">Transmembrane helix</keyword>
<dbReference type="Pfam" id="PF13774">
    <property type="entry name" value="Longin"/>
    <property type="match status" value="1"/>
</dbReference>
<dbReference type="Gene3D" id="3.30.450.50">
    <property type="entry name" value="Longin domain"/>
    <property type="match status" value="1"/>
</dbReference>
<keyword evidence="2" id="KW-0813">Transport</keyword>